<evidence type="ECO:0000256" key="1">
    <source>
        <dbReference type="SAM" id="MobiDB-lite"/>
    </source>
</evidence>
<evidence type="ECO:0000313" key="4">
    <source>
        <dbReference type="Proteomes" id="UP000244224"/>
    </source>
</evidence>
<gene>
    <name evidence="3" type="ORF">C8N34_10855</name>
</gene>
<dbReference type="Proteomes" id="UP000244224">
    <property type="component" value="Unassembled WGS sequence"/>
</dbReference>
<name>A0A2T6AYS9_9RHOB</name>
<dbReference type="EMBL" id="QBKP01000008">
    <property type="protein sequence ID" value="PTX48949.1"/>
    <property type="molecule type" value="Genomic_DNA"/>
</dbReference>
<comment type="caution">
    <text evidence="3">The sequence shown here is derived from an EMBL/GenBank/DDBJ whole genome shotgun (WGS) entry which is preliminary data.</text>
</comment>
<proteinExistence type="predicted"/>
<sequence>MRLFLAPALLSLLATPAAADAVAQMVTAYRLFDLGEAAQDGLSQIAAARLAAGVEMQVVDRKPEATGGKDGGTDSRPAPRDPAALMELARVAVEADETLAILLQETAAMADLLPKVTLRQSAAMLRTGEVHSYRLPLDGGTPTEIGVIGDGDSRLSLEIGTEAGPLCLQSGISATCAVSLPESGFVTVTLRNLGEGVSGYWLLTE</sequence>
<dbReference type="OrthoDB" id="7868456at2"/>
<feature type="signal peptide" evidence="2">
    <location>
        <begin position="1"/>
        <end position="19"/>
    </location>
</feature>
<reference evidence="3 4" key="1">
    <citation type="submission" date="2018-04" db="EMBL/GenBank/DDBJ databases">
        <title>Genomic Encyclopedia of Archaeal and Bacterial Type Strains, Phase II (KMG-II): from individual species to whole genera.</title>
        <authorList>
            <person name="Goeker M."/>
        </authorList>
    </citation>
    <scope>NUCLEOTIDE SEQUENCE [LARGE SCALE GENOMIC DNA]</scope>
    <source>
        <strain evidence="3 4">DSM 21823</strain>
    </source>
</reference>
<keyword evidence="2" id="KW-0732">Signal</keyword>
<protein>
    <submittedName>
        <fullName evidence="3">Uncharacterized protein</fullName>
    </submittedName>
</protein>
<feature type="chain" id="PRO_5015711449" evidence="2">
    <location>
        <begin position="20"/>
        <end position="205"/>
    </location>
</feature>
<dbReference type="RefSeq" id="WP_108129259.1">
    <property type="nucleotide sequence ID" value="NZ_QBKP01000008.1"/>
</dbReference>
<keyword evidence="4" id="KW-1185">Reference proteome</keyword>
<evidence type="ECO:0000313" key="3">
    <source>
        <dbReference type="EMBL" id="PTX48949.1"/>
    </source>
</evidence>
<evidence type="ECO:0000256" key="2">
    <source>
        <dbReference type="SAM" id="SignalP"/>
    </source>
</evidence>
<dbReference type="AlphaFoldDB" id="A0A2T6AYS9"/>
<accession>A0A2T6AYS9</accession>
<feature type="region of interest" description="Disordered" evidence="1">
    <location>
        <begin position="59"/>
        <end position="80"/>
    </location>
</feature>
<organism evidence="3 4">
    <name type="scientific">Gemmobacter caeni</name>
    <dbReference type="NCBI Taxonomy" id="589035"/>
    <lineage>
        <taxon>Bacteria</taxon>
        <taxon>Pseudomonadati</taxon>
        <taxon>Pseudomonadota</taxon>
        <taxon>Alphaproteobacteria</taxon>
        <taxon>Rhodobacterales</taxon>
        <taxon>Paracoccaceae</taxon>
        <taxon>Gemmobacter</taxon>
    </lineage>
</organism>